<dbReference type="Pfam" id="PF12796">
    <property type="entry name" value="Ank_2"/>
    <property type="match status" value="1"/>
</dbReference>
<keyword evidence="4" id="KW-1185">Reference proteome</keyword>
<evidence type="ECO:0000313" key="3">
    <source>
        <dbReference type="EMBL" id="MBD8501755.1"/>
    </source>
</evidence>
<dbReference type="Gene3D" id="1.25.40.20">
    <property type="entry name" value="Ankyrin repeat-containing domain"/>
    <property type="match status" value="1"/>
</dbReference>
<dbReference type="EMBL" id="JACYTO010000001">
    <property type="protein sequence ID" value="MBD8501755.1"/>
    <property type="molecule type" value="Genomic_DNA"/>
</dbReference>
<evidence type="ECO:0000256" key="1">
    <source>
        <dbReference type="PROSITE-ProRule" id="PRU00023"/>
    </source>
</evidence>
<dbReference type="InterPro" id="IPR036770">
    <property type="entry name" value="Ankyrin_rpt-contain_sf"/>
</dbReference>
<dbReference type="InterPro" id="IPR036477">
    <property type="entry name" value="Formyl_transf_N_sf"/>
</dbReference>
<dbReference type="SUPFAM" id="SSF53328">
    <property type="entry name" value="Formyltransferase"/>
    <property type="match status" value="1"/>
</dbReference>
<dbReference type="PROSITE" id="PS50088">
    <property type="entry name" value="ANK_REPEAT"/>
    <property type="match status" value="1"/>
</dbReference>
<name>A0ABR9B8B2_9RHOO</name>
<proteinExistence type="predicted"/>
<sequence length="403" mass="43406">MSALICIAGKNRIAVEGLHLAVGRFGKEAVVACVNRNDDGVSRWQPSLRHHATRLGVPVVTVDEIRAHPGLVFISLEFDRIIDPEQFASKRLYNFHFSLLPAYKGVYTAAWPILNGETRSGVTLHCIDAGIDTGDIIDQREIPIGLDDTARDLYFACMDSGIALLRQHLDALCATPAPAATPQPAYGSTYYSQRSIDYGALSIDFRQTAFGVRNQIRAFSFHEFQSVRIDDLCVGRTEILPQRSSAPPGTVRRIAADRVVVSTIDYELLCHADRDAALLDCSRAGDTAGMRAALTLGANPAASDRDGLTPLLRACRNGEPAAVELLLAAGAAADQHDQDGRTALMYAVGLPESSTATLISQLLCRSGADARRPDAFGTSPLDVDRHGVLATIRSDQSPARGDT</sequence>
<dbReference type="Gene3D" id="3.40.50.12230">
    <property type="match status" value="1"/>
</dbReference>
<dbReference type="PROSITE" id="PS50297">
    <property type="entry name" value="ANK_REP_REGION"/>
    <property type="match status" value="1"/>
</dbReference>
<dbReference type="Pfam" id="PF00551">
    <property type="entry name" value="Formyl_trans_N"/>
    <property type="match status" value="1"/>
</dbReference>
<comment type="caution">
    <text evidence="3">The sequence shown here is derived from an EMBL/GenBank/DDBJ whole genome shotgun (WGS) entry which is preliminary data.</text>
</comment>
<dbReference type="InterPro" id="IPR002376">
    <property type="entry name" value="Formyl_transf_N"/>
</dbReference>
<feature type="repeat" description="ANK" evidence="1">
    <location>
        <begin position="306"/>
        <end position="338"/>
    </location>
</feature>
<gene>
    <name evidence="3" type="ORF">IFO67_02565</name>
</gene>
<dbReference type="SMART" id="SM00248">
    <property type="entry name" value="ANK"/>
    <property type="match status" value="3"/>
</dbReference>
<dbReference type="SUPFAM" id="SSF48403">
    <property type="entry name" value="Ankyrin repeat"/>
    <property type="match status" value="1"/>
</dbReference>
<dbReference type="InterPro" id="IPR002110">
    <property type="entry name" value="Ankyrin_rpt"/>
</dbReference>
<feature type="domain" description="Formyl transferase N-terminal" evidence="2">
    <location>
        <begin position="74"/>
        <end position="161"/>
    </location>
</feature>
<dbReference type="RefSeq" id="WP_187716586.1">
    <property type="nucleotide sequence ID" value="NZ_JACTAH010000001.1"/>
</dbReference>
<dbReference type="InterPro" id="IPR011034">
    <property type="entry name" value="Formyl_transferase-like_C_sf"/>
</dbReference>
<organism evidence="3 4">
    <name type="scientific">Thauera sedimentorum</name>
    <dbReference type="NCBI Taxonomy" id="2767595"/>
    <lineage>
        <taxon>Bacteria</taxon>
        <taxon>Pseudomonadati</taxon>
        <taxon>Pseudomonadota</taxon>
        <taxon>Betaproteobacteria</taxon>
        <taxon>Rhodocyclales</taxon>
        <taxon>Zoogloeaceae</taxon>
        <taxon>Thauera</taxon>
    </lineage>
</organism>
<accession>A0ABR9B8B2</accession>
<keyword evidence="1" id="KW-0040">ANK repeat</keyword>
<evidence type="ECO:0000313" key="4">
    <source>
        <dbReference type="Proteomes" id="UP000603602"/>
    </source>
</evidence>
<protein>
    <submittedName>
        <fullName evidence="3">Ankyrin repeat domain-containing protein</fullName>
    </submittedName>
</protein>
<evidence type="ECO:0000259" key="2">
    <source>
        <dbReference type="Pfam" id="PF00551"/>
    </source>
</evidence>
<dbReference type="PANTHER" id="PTHR11138:SF5">
    <property type="entry name" value="METHIONYL-TRNA FORMYLTRANSFERASE, MITOCHONDRIAL"/>
    <property type="match status" value="1"/>
</dbReference>
<dbReference type="Proteomes" id="UP000603602">
    <property type="component" value="Unassembled WGS sequence"/>
</dbReference>
<dbReference type="SUPFAM" id="SSF50486">
    <property type="entry name" value="FMT C-terminal domain-like"/>
    <property type="match status" value="1"/>
</dbReference>
<dbReference type="CDD" id="cd08369">
    <property type="entry name" value="FMT_core"/>
    <property type="match status" value="1"/>
</dbReference>
<dbReference type="PANTHER" id="PTHR11138">
    <property type="entry name" value="METHIONYL-TRNA FORMYLTRANSFERASE"/>
    <property type="match status" value="1"/>
</dbReference>
<reference evidence="4" key="1">
    <citation type="submission" date="2023-07" db="EMBL/GenBank/DDBJ databases">
        <title>Thauera sp. CAU 1555 isolated from sand of Yaerae Beach.</title>
        <authorList>
            <person name="Kim W."/>
        </authorList>
    </citation>
    <scope>NUCLEOTIDE SEQUENCE [LARGE SCALE GENOMIC DNA]</scope>
    <source>
        <strain evidence="4">CAU 1555</strain>
    </source>
</reference>